<evidence type="ECO:0000256" key="3">
    <source>
        <dbReference type="ARBA" id="ARBA00022729"/>
    </source>
</evidence>
<dbReference type="Proteomes" id="UP000196125">
    <property type="component" value="Unassembled WGS sequence"/>
</dbReference>
<evidence type="ECO:0000313" key="9">
    <source>
        <dbReference type="Proteomes" id="UP001283366"/>
    </source>
</evidence>
<dbReference type="OrthoDB" id="7708309at2"/>
<evidence type="ECO:0000256" key="1">
    <source>
        <dbReference type="ARBA" id="ARBA00004196"/>
    </source>
</evidence>
<feature type="domain" description="Solute-binding protein family 3/N-terminal" evidence="5">
    <location>
        <begin position="25"/>
        <end position="248"/>
    </location>
</feature>
<dbReference type="PANTHER" id="PTHR35936:SF19">
    <property type="entry name" value="AMINO-ACID-BINDING PROTEIN YXEM-RELATED"/>
    <property type="match status" value="1"/>
</dbReference>
<evidence type="ECO:0000313" key="6">
    <source>
        <dbReference type="EMBL" id="MDW6004891.1"/>
    </source>
</evidence>
<evidence type="ECO:0000256" key="4">
    <source>
        <dbReference type="RuleBase" id="RU003744"/>
    </source>
</evidence>
<dbReference type="PANTHER" id="PTHR35936">
    <property type="entry name" value="MEMBRANE-BOUND LYTIC MUREIN TRANSGLYCOSYLASE F"/>
    <property type="match status" value="1"/>
</dbReference>
<dbReference type="EMBL" id="FXXI01000006">
    <property type="protein sequence ID" value="SMS01653.1"/>
    <property type="molecule type" value="Genomic_DNA"/>
</dbReference>
<proteinExistence type="inferred from homology"/>
<accession>A0A1Y6J043</accession>
<evidence type="ECO:0000313" key="8">
    <source>
        <dbReference type="Proteomes" id="UP000196125"/>
    </source>
</evidence>
<dbReference type="InterPro" id="IPR018313">
    <property type="entry name" value="SBP_3_CS"/>
</dbReference>
<reference evidence="7 8" key="1">
    <citation type="submission" date="2017-05" db="EMBL/GenBank/DDBJ databases">
        <authorList>
            <person name="Song R."/>
            <person name="Chenine A.L."/>
            <person name="Ruprecht R.M."/>
        </authorList>
    </citation>
    <scope>NUCLEOTIDE SEQUENCE [LARGE SCALE GENOMIC DNA]</scope>
    <source>
        <strain evidence="7 8">CECT 7927</strain>
    </source>
</reference>
<comment type="subcellular location">
    <subcellularLocation>
        <location evidence="1">Cell envelope</location>
    </subcellularLocation>
</comment>
<dbReference type="GO" id="GO:0030313">
    <property type="term" value="C:cell envelope"/>
    <property type="evidence" value="ECO:0007669"/>
    <property type="project" value="UniProtKB-SubCell"/>
</dbReference>
<evidence type="ECO:0000313" key="7">
    <source>
        <dbReference type="EMBL" id="SMS01653.1"/>
    </source>
</evidence>
<protein>
    <submittedName>
        <fullName evidence="7">Cyclohexadienyl dehydratase</fullName>
    </submittedName>
    <submittedName>
        <fullName evidence="6">Transporter substrate-binding domain-containing protein</fullName>
    </submittedName>
</protein>
<dbReference type="Gene3D" id="3.40.190.10">
    <property type="entry name" value="Periplasmic binding protein-like II"/>
    <property type="match status" value="2"/>
</dbReference>
<dbReference type="EMBL" id="JAWRCO010000002">
    <property type="protein sequence ID" value="MDW6004891.1"/>
    <property type="molecule type" value="Genomic_DNA"/>
</dbReference>
<keyword evidence="3" id="KW-0732">Signal</keyword>
<dbReference type="SUPFAM" id="SSF53850">
    <property type="entry name" value="Periplasmic binding protein-like II"/>
    <property type="match status" value="1"/>
</dbReference>
<evidence type="ECO:0000259" key="5">
    <source>
        <dbReference type="SMART" id="SM00062"/>
    </source>
</evidence>
<sequence length="261" mass="29435">MILIAGCLRFITQTDLLEIIRKRGVLRIGTPGDYHALSYFDGQKFVGYDIDMASYLAEQLGVDVDFVLTERPELVSGLYLGKFDIAMGGIPRTVSRQFEVEQTRGYMTFSHALLVTAENQERFHSFEKVNLPGVKVGVAIGEVYEKLAGQYFPEATIVPFENHLNIPLAVRSGQIDAMMTEMPLALFYQTTEKQLKVIREQTLTAQNQFSYLLPVGQQRLLNMVNLIMDEVKLKGVEQQLMAKHTLIESSGSTEAENNFEK</sequence>
<gene>
    <name evidence="7" type="primary">pheC</name>
    <name evidence="6" type="ORF">SBX37_18695</name>
    <name evidence="7" type="ORF">VIM7927_02957</name>
</gene>
<dbReference type="RefSeq" id="WP_143693244.1">
    <property type="nucleotide sequence ID" value="NZ_AP024884.1"/>
</dbReference>
<dbReference type="InterPro" id="IPR001638">
    <property type="entry name" value="Solute-binding_3/MltF_N"/>
</dbReference>
<comment type="similarity">
    <text evidence="2 4">Belongs to the bacterial solute-binding protein 3 family.</text>
</comment>
<dbReference type="Pfam" id="PF00497">
    <property type="entry name" value="SBP_bac_3"/>
    <property type="match status" value="1"/>
</dbReference>
<dbReference type="AlphaFoldDB" id="A0A1Y6J043"/>
<dbReference type="PROSITE" id="PS01039">
    <property type="entry name" value="SBP_BACTERIAL_3"/>
    <property type="match status" value="1"/>
</dbReference>
<dbReference type="Proteomes" id="UP001283366">
    <property type="component" value="Unassembled WGS sequence"/>
</dbReference>
<dbReference type="SMART" id="SM00062">
    <property type="entry name" value="PBPb"/>
    <property type="match status" value="1"/>
</dbReference>
<keyword evidence="9" id="KW-1185">Reference proteome</keyword>
<organism evidence="7 8">
    <name type="scientific">Vibrio mangrovi</name>
    <dbReference type="NCBI Taxonomy" id="474394"/>
    <lineage>
        <taxon>Bacteria</taxon>
        <taxon>Pseudomonadati</taxon>
        <taxon>Pseudomonadota</taxon>
        <taxon>Gammaproteobacteria</taxon>
        <taxon>Vibrionales</taxon>
        <taxon>Vibrionaceae</taxon>
        <taxon>Vibrio</taxon>
    </lineage>
</organism>
<evidence type="ECO:0000256" key="2">
    <source>
        <dbReference type="ARBA" id="ARBA00010333"/>
    </source>
</evidence>
<name>A0A1Y6J043_9VIBR</name>
<reference evidence="6 9" key="2">
    <citation type="submission" date="2023-11" db="EMBL/GenBank/DDBJ databases">
        <title>Plant-associative lifestyle of Vibrio porteresiae and its evolutionary dynamics.</title>
        <authorList>
            <person name="Rameshkumar N."/>
            <person name="Kirti K."/>
        </authorList>
    </citation>
    <scope>NUCLEOTIDE SEQUENCE [LARGE SCALE GENOMIC DNA]</scope>
    <source>
        <strain evidence="6 9">MSSRF38</strain>
    </source>
</reference>